<dbReference type="EMBL" id="BMPQ01000020">
    <property type="protein sequence ID" value="GGK93851.1"/>
    <property type="molecule type" value="Genomic_DNA"/>
</dbReference>
<protein>
    <recommendedName>
        <fullName evidence="4">Glycosyl hydrolase</fullName>
    </recommendedName>
</protein>
<dbReference type="InterPro" id="IPR017853">
    <property type="entry name" value="GH"/>
</dbReference>
<proteinExistence type="predicted"/>
<evidence type="ECO:0008006" key="4">
    <source>
        <dbReference type="Google" id="ProtNLM"/>
    </source>
</evidence>
<reference evidence="2" key="2">
    <citation type="submission" date="2020-09" db="EMBL/GenBank/DDBJ databases">
        <authorList>
            <person name="Sun Q."/>
            <person name="Ohkuma M."/>
        </authorList>
    </citation>
    <scope>NUCLEOTIDE SEQUENCE</scope>
    <source>
        <strain evidence="2">JCM 3035</strain>
    </source>
</reference>
<evidence type="ECO:0000256" key="1">
    <source>
        <dbReference type="SAM" id="MobiDB-lite"/>
    </source>
</evidence>
<accession>A0A917R7F5</accession>
<feature type="region of interest" description="Disordered" evidence="1">
    <location>
        <begin position="1"/>
        <end position="32"/>
    </location>
</feature>
<organism evidence="2 3">
    <name type="scientific">Streptomyces flaveus</name>
    <dbReference type="NCBI Taxonomy" id="66370"/>
    <lineage>
        <taxon>Bacteria</taxon>
        <taxon>Bacillati</taxon>
        <taxon>Actinomycetota</taxon>
        <taxon>Actinomycetes</taxon>
        <taxon>Kitasatosporales</taxon>
        <taxon>Streptomycetaceae</taxon>
        <taxon>Streptomyces</taxon>
        <taxon>Streptomyces aurantiacus group</taxon>
    </lineage>
</organism>
<comment type="caution">
    <text evidence="2">The sequence shown here is derived from an EMBL/GenBank/DDBJ whole genome shotgun (WGS) entry which is preliminary data.</text>
</comment>
<evidence type="ECO:0000313" key="2">
    <source>
        <dbReference type="EMBL" id="GGK93851.1"/>
    </source>
</evidence>
<dbReference type="AlphaFoldDB" id="A0A917R7F5"/>
<dbReference type="Gene3D" id="3.20.20.80">
    <property type="entry name" value="Glycosidases"/>
    <property type="match status" value="1"/>
</dbReference>
<sequence>MIHSPETRSGKGPTRSERSGTVPDENRRFRRARPEEVLINTPTAPASLRFGVNYTPRRGWFHSWHDFDPAHAREDLAQIAGLGLDHVRIFHLWPLLQPNRTLIRTAAVDQLVRLVDLAAEAGLDVLVDGIQGHLSSFDFYPEWTRSWHHRNVFTDPEAIEAQAELLRVLGRALAGRPNLLGLQLGNELNNLVEHNPVTPDQVDHYLDTLLTAARSGLGAKGLVTHSAYDAAWYGDDHPFTPEASARKGDLTTVHPWVFSADCARRYGPRSPQVRHLAEYGVELAKAYATEPARPVWVQETGAPEPHIPASDAPDFARATVLNAADCTDLWGVTWWCSHDVDRSLTDFPELEYTLGLFDSTGRTKPIASALADAVAKLRTGSHRAQPRDTALVLDCTPATRSVSGPGGAYFEEWMRLRIEGVRPAVVRAAWADDAGYLSARGLRELIRMP</sequence>
<evidence type="ECO:0000313" key="3">
    <source>
        <dbReference type="Proteomes" id="UP000637788"/>
    </source>
</evidence>
<name>A0A917R7F5_9ACTN</name>
<dbReference type="SUPFAM" id="SSF51445">
    <property type="entry name" value="(Trans)glycosidases"/>
    <property type="match status" value="1"/>
</dbReference>
<dbReference type="Proteomes" id="UP000637788">
    <property type="component" value="Unassembled WGS sequence"/>
</dbReference>
<keyword evidence="3" id="KW-1185">Reference proteome</keyword>
<reference evidence="2" key="1">
    <citation type="journal article" date="2014" name="Int. J. Syst. Evol. Microbiol.">
        <title>Complete genome sequence of Corynebacterium casei LMG S-19264T (=DSM 44701T), isolated from a smear-ripened cheese.</title>
        <authorList>
            <consortium name="US DOE Joint Genome Institute (JGI-PGF)"/>
            <person name="Walter F."/>
            <person name="Albersmeier A."/>
            <person name="Kalinowski J."/>
            <person name="Ruckert C."/>
        </authorList>
    </citation>
    <scope>NUCLEOTIDE SEQUENCE</scope>
    <source>
        <strain evidence="2">JCM 3035</strain>
    </source>
</reference>
<gene>
    <name evidence="2" type="ORF">GCM10010094_63230</name>
</gene>